<evidence type="ECO:0000313" key="3">
    <source>
        <dbReference type="Proteomes" id="UP001160148"/>
    </source>
</evidence>
<proteinExistence type="predicted"/>
<organism evidence="2 3">
    <name type="scientific">Macrosiphum euphorbiae</name>
    <name type="common">potato aphid</name>
    <dbReference type="NCBI Taxonomy" id="13131"/>
    <lineage>
        <taxon>Eukaryota</taxon>
        <taxon>Metazoa</taxon>
        <taxon>Ecdysozoa</taxon>
        <taxon>Arthropoda</taxon>
        <taxon>Hexapoda</taxon>
        <taxon>Insecta</taxon>
        <taxon>Pterygota</taxon>
        <taxon>Neoptera</taxon>
        <taxon>Paraneoptera</taxon>
        <taxon>Hemiptera</taxon>
        <taxon>Sternorrhyncha</taxon>
        <taxon>Aphidomorpha</taxon>
        <taxon>Aphidoidea</taxon>
        <taxon>Aphididae</taxon>
        <taxon>Macrosiphini</taxon>
        <taxon>Macrosiphum</taxon>
    </lineage>
</organism>
<evidence type="ECO:0000313" key="2">
    <source>
        <dbReference type="EMBL" id="CAI6373745.1"/>
    </source>
</evidence>
<keyword evidence="3" id="KW-1185">Reference proteome</keyword>
<sequence length="79" mass="8408">MSQSSSTSGDMVAAGIGLKRGPPSPGEHSAKQPRTANKSAEQKELNDLLGWLEQTVMQEKGKKLGVLISEKNDGQTLET</sequence>
<dbReference type="AlphaFoldDB" id="A0AAV0XYQ2"/>
<accession>A0AAV0XYQ2</accession>
<protein>
    <recommendedName>
        <fullName evidence="4">Dystrophin</fullName>
    </recommendedName>
</protein>
<dbReference type="EMBL" id="CARXXK010001120">
    <property type="protein sequence ID" value="CAI6373745.1"/>
    <property type="molecule type" value="Genomic_DNA"/>
</dbReference>
<reference evidence="2 3" key="1">
    <citation type="submission" date="2023-01" db="EMBL/GenBank/DDBJ databases">
        <authorList>
            <person name="Whitehead M."/>
        </authorList>
    </citation>
    <scope>NUCLEOTIDE SEQUENCE [LARGE SCALE GENOMIC DNA]</scope>
</reference>
<evidence type="ECO:0008006" key="4">
    <source>
        <dbReference type="Google" id="ProtNLM"/>
    </source>
</evidence>
<feature type="region of interest" description="Disordered" evidence="1">
    <location>
        <begin position="1"/>
        <end position="42"/>
    </location>
</feature>
<evidence type="ECO:0000256" key="1">
    <source>
        <dbReference type="SAM" id="MobiDB-lite"/>
    </source>
</evidence>
<name>A0AAV0XYQ2_9HEMI</name>
<gene>
    <name evidence="2" type="ORF">MEUPH1_LOCUS27449</name>
</gene>
<comment type="caution">
    <text evidence="2">The sequence shown here is derived from an EMBL/GenBank/DDBJ whole genome shotgun (WGS) entry which is preliminary data.</text>
</comment>
<dbReference type="Proteomes" id="UP001160148">
    <property type="component" value="Unassembled WGS sequence"/>
</dbReference>